<keyword evidence="1" id="KW-0812">Transmembrane</keyword>
<proteinExistence type="predicted"/>
<evidence type="ECO:0000313" key="2">
    <source>
        <dbReference type="EMBL" id="HIW80908.1"/>
    </source>
</evidence>
<dbReference type="Pfam" id="PF12822">
    <property type="entry name" value="ECF_trnsprt"/>
    <property type="match status" value="1"/>
</dbReference>
<feature type="transmembrane region" description="Helical" evidence="1">
    <location>
        <begin position="106"/>
        <end position="125"/>
    </location>
</feature>
<keyword evidence="1" id="KW-0472">Membrane</keyword>
<gene>
    <name evidence="2" type="ORF">H9742_05145</name>
</gene>
<dbReference type="GO" id="GO:0022857">
    <property type="term" value="F:transmembrane transporter activity"/>
    <property type="evidence" value="ECO:0007669"/>
    <property type="project" value="InterPro"/>
</dbReference>
<protein>
    <submittedName>
        <fullName evidence="2">ECF transporter S component</fullName>
    </submittedName>
</protein>
<feature type="transmembrane region" description="Helical" evidence="1">
    <location>
        <begin position="73"/>
        <end position="94"/>
    </location>
</feature>
<sequence length="182" mass="20020">MKQKIKKLTLSAMFLALGLVLPFLTGQIPQIGNMLLPMHIPVFLCGLICGWQYGAVVGFILPLFRSAVFGMPVFFPTATAMAFELMTYGLVAGLLYSLSKWQCIRALYRCLVIAMLAGRVVWGVVQIIQLGVTGGGFTWQMFMAGAFLNAVPGIVVQLILIPVVMLSLNRTGLVPFRRMRAY</sequence>
<reference evidence="2" key="1">
    <citation type="journal article" date="2021" name="PeerJ">
        <title>Extensive microbial diversity within the chicken gut microbiome revealed by metagenomics and culture.</title>
        <authorList>
            <person name="Gilroy R."/>
            <person name="Ravi A."/>
            <person name="Getino M."/>
            <person name="Pursley I."/>
            <person name="Horton D.L."/>
            <person name="Alikhan N.F."/>
            <person name="Baker D."/>
            <person name="Gharbi K."/>
            <person name="Hall N."/>
            <person name="Watson M."/>
            <person name="Adriaenssens E.M."/>
            <person name="Foster-Nyarko E."/>
            <person name="Jarju S."/>
            <person name="Secka A."/>
            <person name="Antonio M."/>
            <person name="Oren A."/>
            <person name="Chaudhuri R.R."/>
            <person name="La Ragione R."/>
            <person name="Hildebrand F."/>
            <person name="Pallen M.J."/>
        </authorList>
    </citation>
    <scope>NUCLEOTIDE SEQUENCE</scope>
    <source>
        <strain evidence="2">CHK195-6426</strain>
    </source>
</reference>
<organism evidence="2 3">
    <name type="scientific">Candidatus Acetatifactor stercoripullorum</name>
    <dbReference type="NCBI Taxonomy" id="2838414"/>
    <lineage>
        <taxon>Bacteria</taxon>
        <taxon>Bacillati</taxon>
        <taxon>Bacillota</taxon>
        <taxon>Clostridia</taxon>
        <taxon>Lachnospirales</taxon>
        <taxon>Lachnospiraceae</taxon>
        <taxon>Acetatifactor</taxon>
    </lineage>
</organism>
<dbReference type="InterPro" id="IPR024529">
    <property type="entry name" value="ECF_trnsprt_substrate-spec"/>
</dbReference>
<dbReference type="RefSeq" id="WP_318704719.1">
    <property type="nucleotide sequence ID" value="NZ_CALWMU010000067.1"/>
</dbReference>
<accession>A0A9D1UB94</accession>
<evidence type="ECO:0000256" key="1">
    <source>
        <dbReference type="SAM" id="Phobius"/>
    </source>
</evidence>
<name>A0A9D1UB94_9FIRM</name>
<dbReference type="Proteomes" id="UP000824265">
    <property type="component" value="Unassembled WGS sequence"/>
</dbReference>
<dbReference type="EMBL" id="DXGH01000028">
    <property type="protein sequence ID" value="HIW80908.1"/>
    <property type="molecule type" value="Genomic_DNA"/>
</dbReference>
<feature type="transmembrane region" description="Helical" evidence="1">
    <location>
        <begin position="146"/>
        <end position="168"/>
    </location>
</feature>
<dbReference type="AlphaFoldDB" id="A0A9D1UB94"/>
<comment type="caution">
    <text evidence="2">The sequence shown here is derived from an EMBL/GenBank/DDBJ whole genome shotgun (WGS) entry which is preliminary data.</text>
</comment>
<dbReference type="Gene3D" id="1.10.1760.20">
    <property type="match status" value="1"/>
</dbReference>
<reference evidence="2" key="2">
    <citation type="submission" date="2021-04" db="EMBL/GenBank/DDBJ databases">
        <authorList>
            <person name="Gilroy R."/>
        </authorList>
    </citation>
    <scope>NUCLEOTIDE SEQUENCE</scope>
    <source>
        <strain evidence="2">CHK195-6426</strain>
    </source>
</reference>
<feature type="transmembrane region" description="Helical" evidence="1">
    <location>
        <begin position="36"/>
        <end position="61"/>
    </location>
</feature>
<evidence type="ECO:0000313" key="3">
    <source>
        <dbReference type="Proteomes" id="UP000824265"/>
    </source>
</evidence>
<keyword evidence="1" id="KW-1133">Transmembrane helix</keyword>